<evidence type="ECO:0000313" key="2">
    <source>
        <dbReference type="EMBL" id="EMA61913.1"/>
    </source>
</evidence>
<comment type="caution">
    <text evidence="2">The sequence shown here is derived from an EMBL/GenBank/DDBJ whole genome shotgun (WGS) entry which is preliminary data.</text>
</comment>
<dbReference type="Proteomes" id="UP000011546">
    <property type="component" value="Unassembled WGS sequence"/>
</dbReference>
<dbReference type="GO" id="GO:0010411">
    <property type="term" value="P:xyloglucan metabolic process"/>
    <property type="evidence" value="ECO:0007669"/>
    <property type="project" value="TreeGrafter"/>
</dbReference>
<dbReference type="InterPro" id="IPR052025">
    <property type="entry name" value="Xyloglucanase_GH74"/>
</dbReference>
<dbReference type="InterPro" id="IPR015943">
    <property type="entry name" value="WD40/YVTN_repeat-like_dom_sf"/>
</dbReference>
<feature type="region of interest" description="Disordered" evidence="1">
    <location>
        <begin position="184"/>
        <end position="211"/>
    </location>
</feature>
<name>M0NWH9_9EURY</name>
<keyword evidence="3" id="KW-1185">Reference proteome</keyword>
<feature type="region of interest" description="Disordered" evidence="1">
    <location>
        <begin position="271"/>
        <end position="313"/>
    </location>
</feature>
<evidence type="ECO:0008006" key="4">
    <source>
        <dbReference type="Google" id="ProtNLM"/>
    </source>
</evidence>
<gene>
    <name evidence="2" type="ORF">C468_11498</name>
</gene>
<evidence type="ECO:0000313" key="3">
    <source>
        <dbReference type="Proteomes" id="UP000011546"/>
    </source>
</evidence>
<proteinExistence type="predicted"/>
<dbReference type="RefSeq" id="WP_008848984.1">
    <property type="nucleotide sequence ID" value="NZ_AOJH01000069.1"/>
</dbReference>
<dbReference type="OrthoDB" id="197823at2157"/>
<accession>M0NWH9</accession>
<protein>
    <recommendedName>
        <fullName evidence="4">Glycosyl hydrolase</fullName>
    </recommendedName>
</protein>
<dbReference type="EMBL" id="AOJH01000069">
    <property type="protein sequence ID" value="EMA61913.1"/>
    <property type="molecule type" value="Genomic_DNA"/>
</dbReference>
<feature type="compositionally biased region" description="Basic and acidic residues" evidence="1">
    <location>
        <begin position="191"/>
        <end position="203"/>
    </location>
</feature>
<reference evidence="2 3" key="1">
    <citation type="journal article" date="2014" name="PLoS Genet.">
        <title>Phylogenetically driven sequencing of extremely halophilic archaea reveals strategies for static and dynamic osmo-response.</title>
        <authorList>
            <person name="Becker E.A."/>
            <person name="Seitzer P.M."/>
            <person name="Tritt A."/>
            <person name="Larsen D."/>
            <person name="Krusor M."/>
            <person name="Yao A.I."/>
            <person name="Wu D."/>
            <person name="Madern D."/>
            <person name="Eisen J.A."/>
            <person name="Darling A.E."/>
            <person name="Facciotti M.T."/>
        </authorList>
    </citation>
    <scope>NUCLEOTIDE SEQUENCE [LARGE SCALE GENOMIC DNA]</scope>
    <source>
        <strain evidence="2 3">JCM 14978</strain>
    </source>
</reference>
<evidence type="ECO:0000256" key="1">
    <source>
        <dbReference type="SAM" id="MobiDB-lite"/>
    </source>
</evidence>
<organism evidence="2 3">
    <name type="scientific">Halorubrum kocurii JCM 14978</name>
    <dbReference type="NCBI Taxonomy" id="1230456"/>
    <lineage>
        <taxon>Archaea</taxon>
        <taxon>Methanobacteriati</taxon>
        <taxon>Methanobacteriota</taxon>
        <taxon>Stenosarchaea group</taxon>
        <taxon>Halobacteria</taxon>
        <taxon>Halobacteriales</taxon>
        <taxon>Haloferacaceae</taxon>
        <taxon>Halorubrum</taxon>
    </lineage>
</organism>
<dbReference type="PANTHER" id="PTHR43739">
    <property type="entry name" value="XYLOGLUCANASE (EUROFUNG)"/>
    <property type="match status" value="1"/>
</dbReference>
<dbReference type="AlphaFoldDB" id="M0NWH9"/>
<dbReference type="STRING" id="1230456.C468_11498"/>
<sequence length="366" mass="37958">MDTRVYAGYDDGIRVVDPETGAVSLRLADRAVECLSVVPDAGSAGAGSGDGEGPASGSPVDARVLVGTSGAGLFRSVDGGDSFERVAAATLGPGGSGPEAVTAVATSPHDPAVVWVGTEPSRAYRSTDGGVTAERLEGLTDVPSASEWSFPPRPDTHHVRWIEPCPADPERWFVGIEAGALVVTPDGGESWTDRPEGSRRDTHALATHPDAPDRVYAAAGDGFAESDDRGDSWRVVDRGLDHRYVWGLAVDPGDPETALVSAAAGAAAAHRRDGASLYRRTPGSPAAGDDRGGEASRSTPGFERLDDRGIPTGEGTYRAVLASGRTGGTLWAVHNEGLYRTRDAGESFERVPADLPASLARALAVR</sequence>
<dbReference type="PANTHER" id="PTHR43739:SF5">
    <property type="entry name" value="EXO-ALPHA-SIALIDASE"/>
    <property type="match status" value="1"/>
</dbReference>
<dbReference type="Gene3D" id="2.130.10.10">
    <property type="entry name" value="YVTN repeat-like/Quinoprotein amine dehydrogenase"/>
    <property type="match status" value="1"/>
</dbReference>
<dbReference type="SUPFAM" id="SSF110296">
    <property type="entry name" value="Oligoxyloglucan reducing end-specific cellobiohydrolase"/>
    <property type="match status" value="1"/>
</dbReference>
<dbReference type="PATRIC" id="fig|1230456.3.peg.2283"/>